<evidence type="ECO:0000256" key="2">
    <source>
        <dbReference type="ARBA" id="ARBA00006555"/>
    </source>
</evidence>
<evidence type="ECO:0000256" key="8">
    <source>
        <dbReference type="ARBA" id="ARBA00022989"/>
    </source>
</evidence>
<proteinExistence type="inferred from homology"/>
<reference evidence="12 13" key="1">
    <citation type="submission" date="2020-03" db="EMBL/GenBank/DDBJ databases">
        <title>Genomic Encyclopedia of Type Strains, Phase IV (KMG-IV): sequencing the most valuable type-strain genomes for metagenomic binning, comparative biology and taxonomic classification.</title>
        <authorList>
            <person name="Goeker M."/>
        </authorList>
    </citation>
    <scope>NUCLEOTIDE SEQUENCE [LARGE SCALE GENOMIC DNA]</scope>
    <source>
        <strain evidence="12 13">DSM 21299</strain>
    </source>
</reference>
<dbReference type="GO" id="GO:0015031">
    <property type="term" value="P:protein transport"/>
    <property type="evidence" value="ECO:0007669"/>
    <property type="project" value="UniProtKB-KW"/>
</dbReference>
<evidence type="ECO:0000256" key="10">
    <source>
        <dbReference type="SAM" id="MobiDB-lite"/>
    </source>
</evidence>
<feature type="compositionally biased region" description="Pro residues" evidence="10">
    <location>
        <begin position="80"/>
        <end position="91"/>
    </location>
</feature>
<dbReference type="InterPro" id="IPR051045">
    <property type="entry name" value="TonB-dependent_transducer"/>
</dbReference>
<evidence type="ECO:0000256" key="5">
    <source>
        <dbReference type="ARBA" id="ARBA00022519"/>
    </source>
</evidence>
<feature type="region of interest" description="Disordered" evidence="10">
    <location>
        <begin position="57"/>
        <end position="91"/>
    </location>
</feature>
<feature type="compositionally biased region" description="Low complexity" evidence="10">
    <location>
        <begin position="133"/>
        <end position="142"/>
    </location>
</feature>
<evidence type="ECO:0000313" key="13">
    <source>
        <dbReference type="Proteomes" id="UP000576821"/>
    </source>
</evidence>
<evidence type="ECO:0000259" key="11">
    <source>
        <dbReference type="PROSITE" id="PS52015"/>
    </source>
</evidence>
<keyword evidence="5" id="KW-0997">Cell inner membrane</keyword>
<dbReference type="Gene3D" id="3.30.1150.10">
    <property type="match status" value="1"/>
</dbReference>
<dbReference type="GO" id="GO:0031992">
    <property type="term" value="F:energy transducer activity"/>
    <property type="evidence" value="ECO:0007669"/>
    <property type="project" value="TreeGrafter"/>
</dbReference>
<keyword evidence="3" id="KW-0813">Transport</keyword>
<keyword evidence="13" id="KW-1185">Reference proteome</keyword>
<comment type="caution">
    <text evidence="12">The sequence shown here is derived from an EMBL/GenBank/DDBJ whole genome shotgun (WGS) entry which is preliminary data.</text>
</comment>
<gene>
    <name evidence="12" type="ORF">FHS54_003011</name>
</gene>
<feature type="domain" description="TonB C-terminal" evidence="11">
    <location>
        <begin position="161"/>
        <end position="253"/>
    </location>
</feature>
<keyword evidence="6" id="KW-0812">Transmembrane</keyword>
<dbReference type="InterPro" id="IPR037682">
    <property type="entry name" value="TonB_C"/>
</dbReference>
<dbReference type="InterPro" id="IPR006260">
    <property type="entry name" value="TonB/TolA_C"/>
</dbReference>
<keyword evidence="4" id="KW-1003">Cell membrane</keyword>
<accession>A0A846MAZ9</accession>
<evidence type="ECO:0000256" key="3">
    <source>
        <dbReference type="ARBA" id="ARBA00022448"/>
    </source>
</evidence>
<dbReference type="Pfam" id="PF03544">
    <property type="entry name" value="TonB_C"/>
    <property type="match status" value="1"/>
</dbReference>
<feature type="compositionally biased region" description="Basic and acidic residues" evidence="10">
    <location>
        <begin position="57"/>
        <end position="68"/>
    </location>
</feature>
<dbReference type="GO" id="GO:0098797">
    <property type="term" value="C:plasma membrane protein complex"/>
    <property type="evidence" value="ECO:0007669"/>
    <property type="project" value="TreeGrafter"/>
</dbReference>
<dbReference type="PANTHER" id="PTHR33446:SF2">
    <property type="entry name" value="PROTEIN TONB"/>
    <property type="match status" value="1"/>
</dbReference>
<comment type="similarity">
    <text evidence="2">Belongs to the TonB family.</text>
</comment>
<dbReference type="NCBIfam" id="TIGR01352">
    <property type="entry name" value="tonB_Cterm"/>
    <property type="match status" value="1"/>
</dbReference>
<evidence type="ECO:0000256" key="6">
    <source>
        <dbReference type="ARBA" id="ARBA00022692"/>
    </source>
</evidence>
<evidence type="ECO:0000256" key="1">
    <source>
        <dbReference type="ARBA" id="ARBA00004383"/>
    </source>
</evidence>
<dbReference type="PROSITE" id="PS52015">
    <property type="entry name" value="TONB_CTD"/>
    <property type="match status" value="1"/>
</dbReference>
<keyword evidence="7" id="KW-0653">Protein transport</keyword>
<dbReference type="PANTHER" id="PTHR33446">
    <property type="entry name" value="PROTEIN TONB-RELATED"/>
    <property type="match status" value="1"/>
</dbReference>
<keyword evidence="8" id="KW-1133">Transmembrane helix</keyword>
<evidence type="ECO:0000256" key="4">
    <source>
        <dbReference type="ARBA" id="ARBA00022475"/>
    </source>
</evidence>
<dbReference type="EMBL" id="JAASQR010000004">
    <property type="protein sequence ID" value="NIJ18011.1"/>
    <property type="molecule type" value="Genomic_DNA"/>
</dbReference>
<organism evidence="12 13">
    <name type="scientific">Sphingobium vermicomposti</name>
    <dbReference type="NCBI Taxonomy" id="529005"/>
    <lineage>
        <taxon>Bacteria</taxon>
        <taxon>Pseudomonadati</taxon>
        <taxon>Pseudomonadota</taxon>
        <taxon>Alphaproteobacteria</taxon>
        <taxon>Sphingomonadales</taxon>
        <taxon>Sphingomonadaceae</taxon>
        <taxon>Sphingobium</taxon>
    </lineage>
</organism>
<keyword evidence="9" id="KW-0472">Membrane</keyword>
<name>A0A846MAZ9_9SPHN</name>
<comment type="subcellular location">
    <subcellularLocation>
        <location evidence="1">Cell inner membrane</location>
        <topology evidence="1">Single-pass membrane protein</topology>
        <orientation evidence="1">Periplasmic side</orientation>
    </subcellularLocation>
</comment>
<feature type="region of interest" description="Disordered" evidence="10">
    <location>
        <begin position="123"/>
        <end position="156"/>
    </location>
</feature>
<dbReference type="GO" id="GO:0055085">
    <property type="term" value="P:transmembrane transport"/>
    <property type="evidence" value="ECO:0007669"/>
    <property type="project" value="InterPro"/>
</dbReference>
<protein>
    <submittedName>
        <fullName evidence="12">Protein TonB</fullName>
    </submittedName>
</protein>
<sequence>MMMRAALPFRVSAPAAASLLVNGLLIAALLNLGMGHVSRRAQAPALTVLSLAQLKGTERGQDEAEAVSKSEPASVDPQPRATPPAPQPQAPVALIPPPVVMVPSPIALPLPVQAVARSSGAATPAANPVRQGASASPAASSARRGTADGLDVNAPPGTSRSYAARIRSWLYAHKLYPRRARMRREEGRVQVRFVLDRAGILLEGAVVKGSGNAVLDGEAEAMMWRASPYPRVPAELPGDRIEFIAPIEFILPV</sequence>
<dbReference type="Proteomes" id="UP000576821">
    <property type="component" value="Unassembled WGS sequence"/>
</dbReference>
<dbReference type="SUPFAM" id="SSF74653">
    <property type="entry name" value="TolA/TonB C-terminal domain"/>
    <property type="match status" value="1"/>
</dbReference>
<evidence type="ECO:0000313" key="12">
    <source>
        <dbReference type="EMBL" id="NIJ18011.1"/>
    </source>
</evidence>
<evidence type="ECO:0000256" key="7">
    <source>
        <dbReference type="ARBA" id="ARBA00022927"/>
    </source>
</evidence>
<dbReference type="AlphaFoldDB" id="A0A846MAZ9"/>
<evidence type="ECO:0000256" key="9">
    <source>
        <dbReference type="ARBA" id="ARBA00023136"/>
    </source>
</evidence>
<dbReference type="RefSeq" id="WP_243855787.1">
    <property type="nucleotide sequence ID" value="NZ_JAASQR010000004.1"/>
</dbReference>